<dbReference type="Pfam" id="PF02852">
    <property type="entry name" value="Pyr_redox_dim"/>
    <property type="match status" value="1"/>
</dbReference>
<protein>
    <submittedName>
        <fullName evidence="10">Pyridine nucleotide-disulfide oxidoreductase</fullName>
    </submittedName>
</protein>
<feature type="binding site" evidence="6">
    <location>
        <begin position="137"/>
        <end position="139"/>
    </location>
    <ligand>
        <name>FAD</name>
        <dbReference type="ChEBI" id="CHEBI:57692"/>
    </ligand>
</feature>
<dbReference type="InterPro" id="IPR036188">
    <property type="entry name" value="FAD/NAD-bd_sf"/>
</dbReference>
<evidence type="ECO:0000259" key="8">
    <source>
        <dbReference type="Pfam" id="PF02852"/>
    </source>
</evidence>
<comment type="cofactor">
    <cofactor evidence="6">
        <name>FAD</name>
        <dbReference type="ChEBI" id="CHEBI:57692"/>
    </cofactor>
    <text evidence="6">Binds 1 FAD per subunit.</text>
</comment>
<accession>A0A8J3R1M0</accession>
<dbReference type="GO" id="GO:0050660">
    <property type="term" value="F:flavin adenine dinucleotide binding"/>
    <property type="evidence" value="ECO:0007669"/>
    <property type="project" value="TreeGrafter"/>
</dbReference>
<keyword evidence="11" id="KW-1185">Reference proteome</keyword>
<evidence type="ECO:0000256" key="5">
    <source>
        <dbReference type="PIRSR" id="PIRSR000350-2"/>
    </source>
</evidence>
<evidence type="ECO:0000256" key="7">
    <source>
        <dbReference type="PIRSR" id="PIRSR000350-4"/>
    </source>
</evidence>
<dbReference type="PRINTS" id="PR00368">
    <property type="entry name" value="FADPNR"/>
</dbReference>
<dbReference type="PANTHER" id="PTHR43014">
    <property type="entry name" value="MERCURIC REDUCTASE"/>
    <property type="match status" value="1"/>
</dbReference>
<reference evidence="10" key="1">
    <citation type="submission" date="2021-01" db="EMBL/GenBank/DDBJ databases">
        <title>Whole genome shotgun sequence of Rugosimonospora africana NBRC 104875.</title>
        <authorList>
            <person name="Komaki H."/>
            <person name="Tamura T."/>
        </authorList>
    </citation>
    <scope>NUCLEOTIDE SEQUENCE</scope>
    <source>
        <strain evidence="10">NBRC 104875</strain>
    </source>
</reference>
<comment type="similarity">
    <text evidence="1">Belongs to the class-I pyridine nucleotide-disulfide oxidoreductase family.</text>
</comment>
<feature type="binding site" evidence="6">
    <location>
        <position position="198"/>
    </location>
    <ligand>
        <name>NAD(+)</name>
        <dbReference type="ChEBI" id="CHEBI:57540"/>
    </ligand>
</feature>
<gene>
    <name evidence="10" type="ORF">Raf01_81090</name>
</gene>
<dbReference type="InterPro" id="IPR016156">
    <property type="entry name" value="FAD/NAD-linked_Rdtase_dimer_sf"/>
</dbReference>
<keyword evidence="6" id="KW-0520">NAD</keyword>
<evidence type="ECO:0000256" key="4">
    <source>
        <dbReference type="ARBA" id="ARBA00023002"/>
    </source>
</evidence>
<sequence length="463" mass="49365">MNSTLDADLLVIGFGKGGKAVAARMGRLGKRVVVVERSARMYGGTCPNVGCVPTKGLVHRSHQRRPGDPAQDWYQRSVGEVQSIREMMRHGNLDALNGIETVTVLTGQASFIDAHTVGVTTADDRLTVTADTILINTGSEPVTPDIPGLATSGHTVTSTELIESTTLPRRLAILGGGYLGIEFASIYRAFGSQVTMFEHAARILTREDDDIAAAAHGILAGDGIEIVTGAQVTRVRDGEHGATIDYDTDGRQHSVEVDAILTAAGRVPATRDLGLDAAGVRTTGAGAVEVDEYLRTSQPHIYALGDVRGGPQFTYLSLDDSRIVLDQLTGEGRRSMTDRVVVPHALFMTPPLATVGMTEREAREAGRRVAIASQPVADIVAMPRAYAVNETRGVMKFVIDAETDEILGAALLSVDAQEIINTVALAMRHRITAAELRDAVYTHPSSTEALNDVLATVIRVDEA</sequence>
<dbReference type="GO" id="GO:0003955">
    <property type="term" value="F:NAD(P)H dehydrogenase (quinone) activity"/>
    <property type="evidence" value="ECO:0007669"/>
    <property type="project" value="TreeGrafter"/>
</dbReference>
<evidence type="ECO:0000313" key="11">
    <source>
        <dbReference type="Proteomes" id="UP000642748"/>
    </source>
</evidence>
<evidence type="ECO:0000256" key="1">
    <source>
        <dbReference type="ARBA" id="ARBA00007532"/>
    </source>
</evidence>
<dbReference type="RefSeq" id="WP_239134337.1">
    <property type="nucleotide sequence ID" value="NZ_BONZ01000086.1"/>
</dbReference>
<evidence type="ECO:0000313" key="10">
    <source>
        <dbReference type="EMBL" id="GIH19937.1"/>
    </source>
</evidence>
<dbReference type="PANTHER" id="PTHR43014:SF4">
    <property type="entry name" value="PYRIDINE NUCLEOTIDE-DISULFIDE OXIDOREDUCTASE RCLA-RELATED"/>
    <property type="match status" value="1"/>
</dbReference>
<evidence type="ECO:0000256" key="2">
    <source>
        <dbReference type="ARBA" id="ARBA00022630"/>
    </source>
</evidence>
<dbReference type="SUPFAM" id="SSF51905">
    <property type="entry name" value="FAD/NAD(P)-binding domain"/>
    <property type="match status" value="1"/>
</dbReference>
<name>A0A8J3R1M0_9ACTN</name>
<feature type="binding site" evidence="6">
    <location>
        <position position="265"/>
    </location>
    <ligand>
        <name>NAD(+)</name>
        <dbReference type="ChEBI" id="CHEBI:57540"/>
    </ligand>
</feature>
<dbReference type="AlphaFoldDB" id="A0A8J3R1M0"/>
<feature type="binding site" evidence="6">
    <location>
        <position position="55"/>
    </location>
    <ligand>
        <name>FAD</name>
        <dbReference type="ChEBI" id="CHEBI:57692"/>
    </ligand>
</feature>
<proteinExistence type="inferred from homology"/>
<dbReference type="Gene3D" id="3.50.50.60">
    <property type="entry name" value="FAD/NAD(P)-binding domain"/>
    <property type="match status" value="2"/>
</dbReference>
<feature type="domain" description="Pyridine nucleotide-disulphide oxidoreductase dimerisation" evidence="8">
    <location>
        <begin position="342"/>
        <end position="451"/>
    </location>
</feature>
<keyword evidence="3 6" id="KW-0274">FAD</keyword>
<feature type="binding site" evidence="6">
    <location>
        <position position="306"/>
    </location>
    <ligand>
        <name>FAD</name>
        <dbReference type="ChEBI" id="CHEBI:57692"/>
    </ligand>
</feature>
<organism evidence="10 11">
    <name type="scientific">Rugosimonospora africana</name>
    <dbReference type="NCBI Taxonomy" id="556532"/>
    <lineage>
        <taxon>Bacteria</taxon>
        <taxon>Bacillati</taxon>
        <taxon>Actinomycetota</taxon>
        <taxon>Actinomycetes</taxon>
        <taxon>Micromonosporales</taxon>
        <taxon>Micromonosporaceae</taxon>
        <taxon>Rugosimonospora</taxon>
    </lineage>
</organism>
<feature type="domain" description="FAD/NAD(P)-binding" evidence="9">
    <location>
        <begin position="8"/>
        <end position="315"/>
    </location>
</feature>
<keyword evidence="4" id="KW-0560">Oxidoreductase</keyword>
<dbReference type="PIRSF" id="PIRSF000350">
    <property type="entry name" value="Mercury_reductase_MerA"/>
    <property type="match status" value="1"/>
</dbReference>
<feature type="binding site" evidence="6">
    <location>
        <begin position="175"/>
        <end position="182"/>
    </location>
    <ligand>
        <name>NAD(+)</name>
        <dbReference type="ChEBI" id="CHEBI:57540"/>
    </ligand>
</feature>
<feature type="active site" description="Proton acceptor" evidence="5">
    <location>
        <position position="443"/>
    </location>
</feature>
<dbReference type="Pfam" id="PF07992">
    <property type="entry name" value="Pyr_redox_2"/>
    <property type="match status" value="1"/>
</dbReference>
<keyword evidence="2" id="KW-0285">Flavoprotein</keyword>
<dbReference type="Gene3D" id="3.30.390.30">
    <property type="match status" value="1"/>
</dbReference>
<evidence type="ECO:0000259" key="9">
    <source>
        <dbReference type="Pfam" id="PF07992"/>
    </source>
</evidence>
<dbReference type="PRINTS" id="PR00411">
    <property type="entry name" value="PNDRDTASEI"/>
</dbReference>
<keyword evidence="6" id="KW-0547">Nucleotide-binding</keyword>
<dbReference type="InterPro" id="IPR004099">
    <property type="entry name" value="Pyr_nucl-diS_OxRdtase_dimer"/>
</dbReference>
<comment type="caution">
    <text evidence="10">The sequence shown here is derived from an EMBL/GenBank/DDBJ whole genome shotgun (WGS) entry which is preliminary data.</text>
</comment>
<dbReference type="SUPFAM" id="SSF55424">
    <property type="entry name" value="FAD/NAD-linked reductases, dimerisation (C-terminal) domain"/>
    <property type="match status" value="1"/>
</dbReference>
<feature type="disulfide bond" description="Redox-active" evidence="7">
    <location>
        <begin position="46"/>
        <end position="51"/>
    </location>
</feature>
<dbReference type="FunFam" id="3.30.390.30:FF:000001">
    <property type="entry name" value="Dihydrolipoyl dehydrogenase"/>
    <property type="match status" value="1"/>
</dbReference>
<evidence type="ECO:0000256" key="3">
    <source>
        <dbReference type="ARBA" id="ARBA00022827"/>
    </source>
</evidence>
<dbReference type="InterPro" id="IPR001100">
    <property type="entry name" value="Pyr_nuc-diS_OxRdtase"/>
</dbReference>
<dbReference type="EMBL" id="BONZ01000086">
    <property type="protein sequence ID" value="GIH19937.1"/>
    <property type="molecule type" value="Genomic_DNA"/>
</dbReference>
<evidence type="ECO:0000256" key="6">
    <source>
        <dbReference type="PIRSR" id="PIRSR000350-3"/>
    </source>
</evidence>
<dbReference type="InterPro" id="IPR023753">
    <property type="entry name" value="FAD/NAD-binding_dom"/>
</dbReference>
<dbReference type="Proteomes" id="UP000642748">
    <property type="component" value="Unassembled WGS sequence"/>
</dbReference>